<keyword evidence="3" id="KW-0238">DNA-binding</keyword>
<dbReference type="SMART" id="SM00862">
    <property type="entry name" value="Trans_reg_C"/>
    <property type="match status" value="1"/>
</dbReference>
<dbReference type="PANTHER" id="PTHR48111:SF40">
    <property type="entry name" value="PHOSPHATE REGULON TRANSCRIPTIONAL REGULATORY PROTEIN PHOB"/>
    <property type="match status" value="1"/>
</dbReference>
<reference evidence="4 5" key="1">
    <citation type="submission" date="2019-09" db="EMBL/GenBank/DDBJ databases">
        <title>Draft genome sequences of 48 bacterial type strains from the CCUG.</title>
        <authorList>
            <person name="Tunovic T."/>
            <person name="Pineiro-Iglesias B."/>
            <person name="Unosson C."/>
            <person name="Inganas E."/>
            <person name="Ohlen M."/>
            <person name="Cardew S."/>
            <person name="Jensie-Markopoulos S."/>
            <person name="Salva-Serra F."/>
            <person name="Jaen-Luchoro D."/>
            <person name="Karlsson R."/>
            <person name="Svensson-Stadler L."/>
            <person name="Chun J."/>
            <person name="Moore E."/>
        </authorList>
    </citation>
    <scope>NUCLEOTIDE SEQUENCE [LARGE SCALE GENOMIC DNA]</scope>
    <source>
        <strain evidence="4 5">CCUG 65687</strain>
    </source>
</reference>
<dbReference type="InterPro" id="IPR001789">
    <property type="entry name" value="Sig_transdc_resp-reg_receiver"/>
</dbReference>
<name>A0A6L3NQE1_9BURK</name>
<dbReference type="PANTHER" id="PTHR48111">
    <property type="entry name" value="REGULATOR OF RPOS"/>
    <property type="match status" value="1"/>
</dbReference>
<evidence type="ECO:0000313" key="4">
    <source>
        <dbReference type="EMBL" id="KAB0686340.1"/>
    </source>
</evidence>
<sequence length="234" mass="27050">MRIAILDDDPMQTEFVNRTLSDEGHTCYEFSRSKALMRRLQRETFDLLVLDWNVPDVSGEDVLRWVRTKPFGARLPIIFMTCRSEEDGIAHILNAGADDYVVKPVSGTILRARIASLLRRTYSVDTDNATREFDQFRFDMNQQQAYVGDTAVALTQKEFDLALLLFQFFDRPLSRAHIIDIVWKQVTDVSSRTIDTHMSSLRTKLGLRPECGYRLISLYGYGYRLERAIKVKPD</sequence>
<dbReference type="GO" id="GO:0032993">
    <property type="term" value="C:protein-DNA complex"/>
    <property type="evidence" value="ECO:0007669"/>
    <property type="project" value="TreeGrafter"/>
</dbReference>
<dbReference type="InterPro" id="IPR001867">
    <property type="entry name" value="OmpR/PhoB-type_DNA-bd"/>
</dbReference>
<dbReference type="AlphaFoldDB" id="A0A6L3NQE1"/>
<gene>
    <name evidence="4" type="ORF">F7R13_00985</name>
</gene>
<organism evidence="4 5">
    <name type="scientific">Burkholderia territorii</name>
    <dbReference type="NCBI Taxonomy" id="1503055"/>
    <lineage>
        <taxon>Bacteria</taxon>
        <taxon>Pseudomonadati</taxon>
        <taxon>Pseudomonadota</taxon>
        <taxon>Betaproteobacteria</taxon>
        <taxon>Burkholderiales</taxon>
        <taxon>Burkholderiaceae</taxon>
        <taxon>Burkholderia</taxon>
        <taxon>Burkholderia cepacia complex</taxon>
    </lineage>
</organism>
<dbReference type="PROSITE" id="PS51755">
    <property type="entry name" value="OMPR_PHOB"/>
    <property type="match status" value="1"/>
</dbReference>
<proteinExistence type="predicted"/>
<dbReference type="PROSITE" id="PS50110">
    <property type="entry name" value="RESPONSE_REGULATORY"/>
    <property type="match status" value="1"/>
</dbReference>
<dbReference type="GO" id="GO:0005829">
    <property type="term" value="C:cytosol"/>
    <property type="evidence" value="ECO:0007669"/>
    <property type="project" value="TreeGrafter"/>
</dbReference>
<evidence type="ECO:0000256" key="1">
    <source>
        <dbReference type="ARBA" id="ARBA00022553"/>
    </source>
</evidence>
<keyword evidence="1" id="KW-0597">Phosphoprotein</keyword>
<dbReference type="SMART" id="SM00448">
    <property type="entry name" value="REC"/>
    <property type="match status" value="1"/>
</dbReference>
<dbReference type="Proteomes" id="UP000473571">
    <property type="component" value="Unassembled WGS sequence"/>
</dbReference>
<dbReference type="RefSeq" id="WP_059773203.1">
    <property type="nucleotide sequence ID" value="NZ_CABVPO010000010.1"/>
</dbReference>
<dbReference type="InterPro" id="IPR036388">
    <property type="entry name" value="WH-like_DNA-bd_sf"/>
</dbReference>
<evidence type="ECO:0000256" key="2">
    <source>
        <dbReference type="ARBA" id="ARBA00023012"/>
    </source>
</evidence>
<dbReference type="Pfam" id="PF00072">
    <property type="entry name" value="Response_reg"/>
    <property type="match status" value="1"/>
</dbReference>
<dbReference type="GO" id="GO:0006355">
    <property type="term" value="P:regulation of DNA-templated transcription"/>
    <property type="evidence" value="ECO:0007669"/>
    <property type="project" value="InterPro"/>
</dbReference>
<dbReference type="Gene3D" id="6.10.250.690">
    <property type="match status" value="1"/>
</dbReference>
<evidence type="ECO:0000313" key="5">
    <source>
        <dbReference type="Proteomes" id="UP000473571"/>
    </source>
</evidence>
<dbReference type="Gene3D" id="3.40.50.2300">
    <property type="match status" value="1"/>
</dbReference>
<dbReference type="SUPFAM" id="SSF52172">
    <property type="entry name" value="CheY-like"/>
    <property type="match status" value="1"/>
</dbReference>
<evidence type="ECO:0000256" key="3">
    <source>
        <dbReference type="ARBA" id="ARBA00023125"/>
    </source>
</evidence>
<protein>
    <submittedName>
        <fullName evidence="4">Response regulator transcription factor</fullName>
    </submittedName>
</protein>
<dbReference type="Gene3D" id="1.10.10.10">
    <property type="entry name" value="Winged helix-like DNA-binding domain superfamily/Winged helix DNA-binding domain"/>
    <property type="match status" value="1"/>
</dbReference>
<dbReference type="InterPro" id="IPR039420">
    <property type="entry name" value="WalR-like"/>
</dbReference>
<dbReference type="InterPro" id="IPR011006">
    <property type="entry name" value="CheY-like_superfamily"/>
</dbReference>
<dbReference type="Pfam" id="PF00486">
    <property type="entry name" value="Trans_reg_C"/>
    <property type="match status" value="1"/>
</dbReference>
<dbReference type="EMBL" id="VZOL01000004">
    <property type="protein sequence ID" value="KAB0686340.1"/>
    <property type="molecule type" value="Genomic_DNA"/>
</dbReference>
<dbReference type="CDD" id="cd00383">
    <property type="entry name" value="trans_reg_C"/>
    <property type="match status" value="1"/>
</dbReference>
<accession>A0A6L3NQE1</accession>
<dbReference type="GO" id="GO:0000156">
    <property type="term" value="F:phosphorelay response regulator activity"/>
    <property type="evidence" value="ECO:0007669"/>
    <property type="project" value="TreeGrafter"/>
</dbReference>
<dbReference type="GO" id="GO:0000976">
    <property type="term" value="F:transcription cis-regulatory region binding"/>
    <property type="evidence" value="ECO:0007669"/>
    <property type="project" value="TreeGrafter"/>
</dbReference>
<comment type="caution">
    <text evidence="4">The sequence shown here is derived from an EMBL/GenBank/DDBJ whole genome shotgun (WGS) entry which is preliminary data.</text>
</comment>
<keyword evidence="2" id="KW-0902">Two-component regulatory system</keyword>